<protein>
    <submittedName>
        <fullName evidence="3 5">Uncharacterized protein</fullName>
    </submittedName>
</protein>
<dbReference type="WBParaSite" id="BPAG_0000423501-mRNA-1">
    <property type="protein sequence ID" value="BPAG_0000423501-mRNA-1"/>
    <property type="gene ID" value="BPAG_0000423501"/>
</dbReference>
<feature type="compositionally biased region" description="Polar residues" evidence="1">
    <location>
        <begin position="38"/>
        <end position="52"/>
    </location>
</feature>
<accession>A0A0N4T7P8</accession>
<organism evidence="5">
    <name type="scientific">Brugia pahangi</name>
    <name type="common">Filarial nematode worm</name>
    <dbReference type="NCBI Taxonomy" id="6280"/>
    <lineage>
        <taxon>Eukaryota</taxon>
        <taxon>Metazoa</taxon>
        <taxon>Ecdysozoa</taxon>
        <taxon>Nematoda</taxon>
        <taxon>Chromadorea</taxon>
        <taxon>Rhabditida</taxon>
        <taxon>Spirurina</taxon>
        <taxon>Spiruromorpha</taxon>
        <taxon>Filarioidea</taxon>
        <taxon>Onchocercidae</taxon>
        <taxon>Brugia</taxon>
    </lineage>
</organism>
<feature type="region of interest" description="Disordered" evidence="1">
    <location>
        <begin position="95"/>
        <end position="121"/>
    </location>
</feature>
<evidence type="ECO:0000313" key="3">
    <source>
        <dbReference type="EMBL" id="VDN85385.1"/>
    </source>
</evidence>
<dbReference type="AlphaFoldDB" id="A0A0N4T7P8"/>
<feature type="transmembrane region" description="Helical" evidence="2">
    <location>
        <begin position="157"/>
        <end position="175"/>
    </location>
</feature>
<feature type="compositionally biased region" description="Basic and acidic residues" evidence="1">
    <location>
        <begin position="95"/>
        <end position="109"/>
    </location>
</feature>
<keyword evidence="4" id="KW-1185">Reference proteome</keyword>
<keyword evidence="2" id="KW-0472">Membrane</keyword>
<evidence type="ECO:0000313" key="5">
    <source>
        <dbReference type="WBParaSite" id="BPAG_0000423501-mRNA-1"/>
    </source>
</evidence>
<evidence type="ECO:0000313" key="4">
    <source>
        <dbReference type="Proteomes" id="UP000278627"/>
    </source>
</evidence>
<reference evidence="5" key="1">
    <citation type="submission" date="2017-02" db="UniProtKB">
        <authorList>
            <consortium name="WormBaseParasite"/>
        </authorList>
    </citation>
    <scope>IDENTIFICATION</scope>
</reference>
<name>A0A0N4T7P8_BRUPA</name>
<proteinExistence type="predicted"/>
<dbReference type="EMBL" id="UZAD01001852">
    <property type="protein sequence ID" value="VDN85385.1"/>
    <property type="molecule type" value="Genomic_DNA"/>
</dbReference>
<feature type="compositionally biased region" description="Basic and acidic residues" evidence="1">
    <location>
        <begin position="22"/>
        <end position="37"/>
    </location>
</feature>
<keyword evidence="2" id="KW-0812">Transmembrane</keyword>
<gene>
    <name evidence="3" type="ORF">BPAG_LOCUS4199</name>
</gene>
<evidence type="ECO:0000256" key="1">
    <source>
        <dbReference type="SAM" id="MobiDB-lite"/>
    </source>
</evidence>
<sequence length="181" mass="20883">MISAKIKIRNGINNLHLIDTKLENKSKENNNSPKEEMSQSMSHHSRNMQMSSSYNQRPLNWGIDPKVIYGWGNISSITKIRNGINNLHLIDTKLENKSKENNNSPKEEMSQSVSHHSRNMQMSSSYNQRPLNWGIDPKVIYGWGNISSITKLIFNRIFLIIAIIKIFTSYCIKLLNKIPKK</sequence>
<feature type="region of interest" description="Disordered" evidence="1">
    <location>
        <begin position="22"/>
        <end position="52"/>
    </location>
</feature>
<feature type="compositionally biased region" description="Polar residues" evidence="1">
    <location>
        <begin position="110"/>
        <end position="121"/>
    </location>
</feature>
<keyword evidence="2" id="KW-1133">Transmembrane helix</keyword>
<reference evidence="3 4" key="2">
    <citation type="submission" date="2018-11" db="EMBL/GenBank/DDBJ databases">
        <authorList>
            <consortium name="Pathogen Informatics"/>
        </authorList>
    </citation>
    <scope>NUCLEOTIDE SEQUENCE [LARGE SCALE GENOMIC DNA]</scope>
</reference>
<dbReference type="Proteomes" id="UP000278627">
    <property type="component" value="Unassembled WGS sequence"/>
</dbReference>
<evidence type="ECO:0000256" key="2">
    <source>
        <dbReference type="SAM" id="Phobius"/>
    </source>
</evidence>